<dbReference type="InterPro" id="IPR027417">
    <property type="entry name" value="P-loop_NTPase"/>
</dbReference>
<dbReference type="InterPro" id="IPR058192">
    <property type="entry name" value="WHD_ROQ1-like"/>
</dbReference>
<reference evidence="7 8" key="1">
    <citation type="journal article" date="2019" name="G3 (Bethesda)">
        <title>Sequencing of a Wild Apple (Malus baccata) Genome Unravels the Differences Between Cultivated and Wild Apple Species Regarding Disease Resistance and Cold Tolerance.</title>
        <authorList>
            <person name="Chen X."/>
        </authorList>
    </citation>
    <scope>NUCLEOTIDE SEQUENCE [LARGE SCALE GENOMIC DNA]</scope>
    <source>
        <strain evidence="8">cv. Shandingzi</strain>
        <tissue evidence="7">Leaves</tissue>
    </source>
</reference>
<dbReference type="Pfam" id="PF01582">
    <property type="entry name" value="TIR"/>
    <property type="match status" value="1"/>
</dbReference>
<evidence type="ECO:0000256" key="5">
    <source>
        <dbReference type="SAM" id="MobiDB-lite"/>
    </source>
</evidence>
<dbReference type="EMBL" id="VIEB01000133">
    <property type="protein sequence ID" value="TQE04837.1"/>
    <property type="molecule type" value="Genomic_DNA"/>
</dbReference>
<dbReference type="SUPFAM" id="SSF52540">
    <property type="entry name" value="P-loop containing nucleoside triphosphate hydrolases"/>
    <property type="match status" value="1"/>
</dbReference>
<feature type="coiled-coil region" evidence="4">
    <location>
        <begin position="131"/>
        <end position="167"/>
    </location>
</feature>
<evidence type="ECO:0000313" key="8">
    <source>
        <dbReference type="Proteomes" id="UP000315295"/>
    </source>
</evidence>
<dbReference type="PANTHER" id="PTHR11017">
    <property type="entry name" value="LEUCINE-RICH REPEAT-CONTAINING PROTEIN"/>
    <property type="match status" value="1"/>
</dbReference>
<keyword evidence="1" id="KW-0433">Leucine-rich repeat</keyword>
<evidence type="ECO:0000313" key="7">
    <source>
        <dbReference type="EMBL" id="TQE04837.1"/>
    </source>
</evidence>
<keyword evidence="3" id="KW-0520">NAD</keyword>
<feature type="compositionally biased region" description="Polar residues" evidence="5">
    <location>
        <begin position="1119"/>
        <end position="1129"/>
    </location>
</feature>
<comment type="caution">
    <text evidence="7">The sequence shown here is derived from an EMBL/GenBank/DDBJ whole genome shotgun (WGS) entry which is preliminary data.</text>
</comment>
<dbReference type="SUPFAM" id="SSF52200">
    <property type="entry name" value="Toll/Interleukin receptor TIR domain"/>
    <property type="match status" value="1"/>
</dbReference>
<feature type="region of interest" description="Disordered" evidence="5">
    <location>
        <begin position="172"/>
        <end position="191"/>
    </location>
</feature>
<dbReference type="Pfam" id="PF00931">
    <property type="entry name" value="NB-ARC"/>
    <property type="match status" value="1"/>
</dbReference>
<dbReference type="PRINTS" id="PR00364">
    <property type="entry name" value="DISEASERSIST"/>
</dbReference>
<dbReference type="FunFam" id="3.40.50.10140:FF:000007">
    <property type="entry name" value="Disease resistance protein (TIR-NBS-LRR class)"/>
    <property type="match status" value="1"/>
</dbReference>
<dbReference type="SMART" id="SM00255">
    <property type="entry name" value="TIR"/>
    <property type="match status" value="1"/>
</dbReference>
<sequence length="1141" mass="130214">MTTHEASSSSSPKSKLWNYDVFLSFSGVDTRNGFTGHLHAALTDRGYQAYIDENDLERGEEIQKELEQAIEKSKIYIIVFSERYADSSWCLNELVKIMECRDKLGRHVLPIFYHVDPSHVRKQNGVLAQAFKKHEENIRKEKDDKKREEKRERVKQWTEALREAAKLAEEFQKHEEGIGEEKDDKKREDKQEGIKQWGEVLTKAANLSGYHLQITDKSREAKLIREIVDKIIPEWLPSAESLHVAKHPVGIYTRIQDIITYLSNGGSDVVRMVGIWGMGGLGKTTAAKAIYNKIHHEFQFKSFLNNVSEKDLVVSQKQLVSDILKQTKLEITSVDEGISLIKHHLQSRRVLVIIDNVDKVEQLNAIAGNRDWFGPGSGIIITTRDECLLKQVNKTYPLEEMNEEEALKLFSWHAFGNSCPNEGYLELSKEVVSYCGGLPLALEVLGSSMIERVPTEWKSQSEKLKKIPHEGIMKPLRVSFEKLDITEKAIFLDICCFFIGQDKDYVTKVLDGCGFFATIGISVLRERCLVTVERNMLYMHDLLREMARVIISEKSPGHPGKWSRLWNSREVTNVLKNKSGTEEVEGLALDIPYPGLPSYDKTSFSTKAFANMKKLRLLQLNYANKLNGKYKHLPKELIWLCWSKFPLQSLPDDFLNQEKLVAIQMHESKLVQFWQGSKSLSLQKLKIIDLSYSSDLIKSPDFSQVPNLEELILEGCNKLSEIHPSIGYLKRLSLVNLKECEMLSSLPRDFYKSKSVETLFLSYCENFKKLHKNLGEMISLKILEAGFTAIKQVPPSIVGLNNLTHLDLSWCELDDKIPKDLGSLISLQDLNLKRNSFCSLPSLNDLSKLETLNLSDCINLHTIPNLPTNLEVLKAPGCPALKIMPNFSEMSKMRKLNVSDSPALTEVPGLDKSLSSMTLIDMKRCTNLTANFKKNILQGWTSCGFGGIFFHGNYVPGSFEFVNNGNKVSFEIPPSDVRNFKGLTLFYFYHSENNYYPLHITVINHTKRTELRACIAIHLEEIDGEEIDDMPEPDYIWLGQLSNDKLNLQGGDKVDIIFEEPFVSVDPYYLFTVKRTGVNLVWDKPMEENMHAMNRAGYVSDPHPAWFYDEAEPSHESSDNSNPSNQMRITTDDRKGKRQKF</sequence>
<dbReference type="InterPro" id="IPR042197">
    <property type="entry name" value="Apaf_helical"/>
</dbReference>
<dbReference type="InterPro" id="IPR032675">
    <property type="entry name" value="LRR_dom_sf"/>
</dbReference>
<protein>
    <recommendedName>
        <fullName evidence="6">TIR domain-containing protein</fullName>
    </recommendedName>
</protein>
<keyword evidence="2" id="KW-0677">Repeat</keyword>
<dbReference type="InterPro" id="IPR044974">
    <property type="entry name" value="Disease_R_plants"/>
</dbReference>
<evidence type="ECO:0000256" key="3">
    <source>
        <dbReference type="ARBA" id="ARBA00023027"/>
    </source>
</evidence>
<dbReference type="InterPro" id="IPR035897">
    <property type="entry name" value="Toll_tir_struct_dom_sf"/>
</dbReference>
<accession>A0A540N194</accession>
<dbReference type="Gene3D" id="3.40.50.300">
    <property type="entry name" value="P-loop containing nucleotide triphosphate hydrolases"/>
    <property type="match status" value="1"/>
</dbReference>
<dbReference type="AlphaFoldDB" id="A0A540N194"/>
<dbReference type="PANTHER" id="PTHR11017:SF575">
    <property type="entry name" value="ADP-RIBOSYL CYCLASE_CYCLIC ADP-RIBOSE HYDROLASE"/>
    <property type="match status" value="1"/>
</dbReference>
<dbReference type="Gene3D" id="1.10.8.430">
    <property type="entry name" value="Helical domain of apoptotic protease-activating factors"/>
    <property type="match status" value="1"/>
</dbReference>
<dbReference type="Gene3D" id="3.80.10.10">
    <property type="entry name" value="Ribonuclease Inhibitor"/>
    <property type="match status" value="2"/>
</dbReference>
<feature type="region of interest" description="Disordered" evidence="5">
    <location>
        <begin position="1109"/>
        <end position="1141"/>
    </location>
</feature>
<dbReference type="InterPro" id="IPR001611">
    <property type="entry name" value="Leu-rich_rpt"/>
</dbReference>
<dbReference type="SUPFAM" id="SSF52058">
    <property type="entry name" value="L domain-like"/>
    <property type="match status" value="1"/>
</dbReference>
<gene>
    <name evidence="7" type="ORF">C1H46_009551</name>
</gene>
<evidence type="ECO:0000256" key="4">
    <source>
        <dbReference type="SAM" id="Coils"/>
    </source>
</evidence>
<name>A0A540N194_MALBA</name>
<organism evidence="7 8">
    <name type="scientific">Malus baccata</name>
    <name type="common">Siberian crab apple</name>
    <name type="synonym">Pyrus baccata</name>
    <dbReference type="NCBI Taxonomy" id="106549"/>
    <lineage>
        <taxon>Eukaryota</taxon>
        <taxon>Viridiplantae</taxon>
        <taxon>Streptophyta</taxon>
        <taxon>Embryophyta</taxon>
        <taxon>Tracheophyta</taxon>
        <taxon>Spermatophyta</taxon>
        <taxon>Magnoliopsida</taxon>
        <taxon>eudicotyledons</taxon>
        <taxon>Gunneridae</taxon>
        <taxon>Pentapetalae</taxon>
        <taxon>rosids</taxon>
        <taxon>fabids</taxon>
        <taxon>Rosales</taxon>
        <taxon>Rosaceae</taxon>
        <taxon>Amygdaloideae</taxon>
        <taxon>Maleae</taxon>
        <taxon>Malus</taxon>
    </lineage>
</organism>
<evidence type="ECO:0000256" key="1">
    <source>
        <dbReference type="ARBA" id="ARBA00022614"/>
    </source>
</evidence>
<dbReference type="PROSITE" id="PS50104">
    <property type="entry name" value="TIR"/>
    <property type="match status" value="1"/>
</dbReference>
<dbReference type="GO" id="GO:0006952">
    <property type="term" value="P:defense response"/>
    <property type="evidence" value="ECO:0007669"/>
    <property type="project" value="InterPro"/>
</dbReference>
<feature type="domain" description="TIR" evidence="6">
    <location>
        <begin position="17"/>
        <end position="165"/>
    </location>
</feature>
<proteinExistence type="predicted"/>
<dbReference type="InterPro" id="IPR002182">
    <property type="entry name" value="NB-ARC"/>
</dbReference>
<dbReference type="Gene3D" id="3.40.50.10140">
    <property type="entry name" value="Toll/interleukin-1 receptor homology (TIR) domain"/>
    <property type="match status" value="2"/>
</dbReference>
<dbReference type="GO" id="GO:0007165">
    <property type="term" value="P:signal transduction"/>
    <property type="evidence" value="ECO:0007669"/>
    <property type="project" value="InterPro"/>
</dbReference>
<evidence type="ECO:0000256" key="2">
    <source>
        <dbReference type="ARBA" id="ARBA00022737"/>
    </source>
</evidence>
<dbReference type="GO" id="GO:0043531">
    <property type="term" value="F:ADP binding"/>
    <property type="evidence" value="ECO:0007669"/>
    <property type="project" value="InterPro"/>
</dbReference>
<evidence type="ECO:0000259" key="6">
    <source>
        <dbReference type="PROSITE" id="PS50104"/>
    </source>
</evidence>
<dbReference type="PROSITE" id="PS51450">
    <property type="entry name" value="LRR"/>
    <property type="match status" value="1"/>
</dbReference>
<dbReference type="Pfam" id="PF23282">
    <property type="entry name" value="WHD_ROQ1"/>
    <property type="match status" value="1"/>
</dbReference>
<dbReference type="Proteomes" id="UP000315295">
    <property type="component" value="Unassembled WGS sequence"/>
</dbReference>
<dbReference type="InterPro" id="IPR000157">
    <property type="entry name" value="TIR_dom"/>
</dbReference>
<keyword evidence="8" id="KW-1185">Reference proteome</keyword>
<keyword evidence="4" id="KW-0175">Coiled coil</keyword>